<evidence type="ECO:0000259" key="2">
    <source>
        <dbReference type="PROSITE" id="PS50042"/>
    </source>
</evidence>
<feature type="compositionally biased region" description="Basic and acidic residues" evidence="1">
    <location>
        <begin position="648"/>
        <end position="657"/>
    </location>
</feature>
<dbReference type="SMART" id="SM00100">
    <property type="entry name" value="cNMP"/>
    <property type="match status" value="1"/>
</dbReference>
<dbReference type="GO" id="GO:0005829">
    <property type="term" value="C:cytosol"/>
    <property type="evidence" value="ECO:0007669"/>
    <property type="project" value="TreeGrafter"/>
</dbReference>
<organism evidence="3 4">
    <name type="scientific">Actinomadura mexicana</name>
    <dbReference type="NCBI Taxonomy" id="134959"/>
    <lineage>
        <taxon>Bacteria</taxon>
        <taxon>Bacillati</taxon>
        <taxon>Actinomycetota</taxon>
        <taxon>Actinomycetes</taxon>
        <taxon>Streptosporangiales</taxon>
        <taxon>Thermomonosporaceae</taxon>
        <taxon>Actinomadura</taxon>
    </lineage>
</organism>
<dbReference type="InterPro" id="IPR018490">
    <property type="entry name" value="cNMP-bd_dom_sf"/>
</dbReference>
<feature type="region of interest" description="Disordered" evidence="1">
    <location>
        <begin position="623"/>
        <end position="681"/>
    </location>
</feature>
<reference evidence="4" key="1">
    <citation type="submission" date="2017-06" db="EMBL/GenBank/DDBJ databases">
        <authorList>
            <person name="Varghese N."/>
            <person name="Submissions S."/>
        </authorList>
    </citation>
    <scope>NUCLEOTIDE SEQUENCE [LARGE SCALE GENOMIC DNA]</scope>
    <source>
        <strain evidence="4">DSM 44485</strain>
    </source>
</reference>
<dbReference type="InterPro" id="IPR014710">
    <property type="entry name" value="RmlC-like_jellyroll"/>
</dbReference>
<evidence type="ECO:0000313" key="3">
    <source>
        <dbReference type="EMBL" id="SNS72940.1"/>
    </source>
</evidence>
<dbReference type="Gene3D" id="2.60.120.10">
    <property type="entry name" value="Jelly Rolls"/>
    <property type="match status" value="1"/>
</dbReference>
<dbReference type="InterPro" id="IPR050397">
    <property type="entry name" value="Env_Response_Regulators"/>
</dbReference>
<dbReference type="Pfam" id="PF00027">
    <property type="entry name" value="cNMP_binding"/>
    <property type="match status" value="1"/>
</dbReference>
<dbReference type="PANTHER" id="PTHR24567">
    <property type="entry name" value="CRP FAMILY TRANSCRIPTIONAL REGULATORY PROTEIN"/>
    <property type="match status" value="1"/>
</dbReference>
<dbReference type="InterPro" id="IPR029787">
    <property type="entry name" value="Nucleotide_cyclase"/>
</dbReference>
<dbReference type="SUPFAM" id="SSF51206">
    <property type="entry name" value="cAMP-binding domain-like"/>
    <property type="match status" value="1"/>
</dbReference>
<dbReference type="GO" id="GO:0003700">
    <property type="term" value="F:DNA-binding transcription factor activity"/>
    <property type="evidence" value="ECO:0007669"/>
    <property type="project" value="TreeGrafter"/>
</dbReference>
<protein>
    <submittedName>
        <fullName evidence="3">Cyclic nucleotide-binding domain-containing protein</fullName>
    </submittedName>
</protein>
<keyword evidence="4" id="KW-1185">Reference proteome</keyword>
<name>A0A239GUY2_9ACTN</name>
<dbReference type="Proteomes" id="UP000198420">
    <property type="component" value="Unassembled WGS sequence"/>
</dbReference>
<dbReference type="CDD" id="cd00038">
    <property type="entry name" value="CAP_ED"/>
    <property type="match status" value="1"/>
</dbReference>
<dbReference type="EMBL" id="FZNP01000026">
    <property type="protein sequence ID" value="SNS72940.1"/>
    <property type="molecule type" value="Genomic_DNA"/>
</dbReference>
<dbReference type="InterPro" id="IPR000595">
    <property type="entry name" value="cNMP-bd_dom"/>
</dbReference>
<feature type="domain" description="Cyclic nucleotide-binding" evidence="2">
    <location>
        <begin position="688"/>
        <end position="790"/>
    </location>
</feature>
<dbReference type="AlphaFoldDB" id="A0A239GUY2"/>
<evidence type="ECO:0000256" key="1">
    <source>
        <dbReference type="SAM" id="MobiDB-lite"/>
    </source>
</evidence>
<dbReference type="PANTHER" id="PTHR24567:SF74">
    <property type="entry name" value="HTH-TYPE TRANSCRIPTIONAL REGULATOR ARCR"/>
    <property type="match status" value="1"/>
</dbReference>
<proteinExistence type="predicted"/>
<accession>A0A239GUY2</accession>
<sequence length="1116" mass="120046">MVGADESAALAVPQQPVSSEHGDDIIETMIGSMRPDGESGGMTLVVSFCREEPLAERYNLLKLVSDTMTASHPLRWYWTALNDADAFLLPIALADASLVGDVVRLLEQRLATFNAGQNQLSQLKVTLHAGMAALGFEANSPAPMLTKRLLGSKAVDRSLEQSPPTGLVMILPDWIFRGIKESRYDIGMHPKMFRQTYLPELSTVAWIYAGRSSGVDSGGTNGSGLPPARNQAQKIDRNFGASSDPQAGQAPISSGVFVMCVDSLDSGESFPQRSWAAVVYALQSAAFATGVALQEPRCFERNGYAVFAISALRQWEAASILPAVATRLRTSSAHTLPIRAGWVNMPDGAGSDLLADLALLAEPGDCGLRKSEARSGPRTQLAPLLPNRVLQRQTPLLLAVELHYEEGPHQDGVLQHPATGDTDDASVLYAMIHQALAAAARIWNPTTYETGKNGLLVIVQAPIWRSSELHELVGDLIGLVGRFNDARATADQVKMILALHGETHTDQDTLPNRQLMQLMQLIELARADGASRADLAVITSDQLHSQLRTGPYFSGASPVSINDQVAAWLAYLPRPAHDDNGRSLLAEPAYRLESSRAPRLMPPMPHSLGAGRTWPAAPELVAESATTPGASEEPPDGVATQSTAWRLPKSDDARHNEAAVQDMSRSAGPPGVPKEDEISTSSGLRPGFWQVLTAVERAGFLATAQEVVYPAGAVLWEEGQAADHAIVIKSGAVRVCVERDGRERFVAFRGPGDIIGERAALLLRQRSATVVAMDTLHGLRMPTQEFATYLSEHPRVVAVLEREVYGRLTEQQIHSVQDPQWTVAPSYGPMTQHDPPRSAAAASVPPLRLHDPDMACVPRTVGWISAAEPFAPSWPAYSVTATGVPLPPQPAQPVAAVAPSSGPPWAGQNCTVVLTDITGSSSRGRNDKDRSEVRRAMYTALQESFEEAGVPWDGCYSQDRGNGALIVVPPKTPTATVIDPVIPLLGMRLRRHNHRSSEAARVQLRVAVDVGPVLPEPSGVSGRPIITAARLLDAAPVRERLAATRADLGVITSRFVYDSVIAHSPGYVDADEYEPIRCQVKETDIDGWVYVPGYQRRSAVTAGAVLLGAGVRPPFR</sequence>
<dbReference type="Gene3D" id="3.30.70.1230">
    <property type="entry name" value="Nucleotide cyclase"/>
    <property type="match status" value="1"/>
</dbReference>
<dbReference type="PROSITE" id="PS50042">
    <property type="entry name" value="CNMP_BINDING_3"/>
    <property type="match status" value="1"/>
</dbReference>
<evidence type="ECO:0000313" key="4">
    <source>
        <dbReference type="Proteomes" id="UP000198420"/>
    </source>
</evidence>
<gene>
    <name evidence="3" type="ORF">SAMN06265355_12641</name>
</gene>